<reference evidence="3 4" key="2">
    <citation type="submission" date="2009-11" db="EMBL/GenBank/DDBJ databases">
        <title>The Genome Sequence of Allomyces macrogynus strain ATCC 38327.</title>
        <authorList>
            <consortium name="The Broad Institute Genome Sequencing Platform"/>
            <person name="Russ C."/>
            <person name="Cuomo C."/>
            <person name="Shea T."/>
            <person name="Young S.K."/>
            <person name="Zeng Q."/>
            <person name="Koehrsen M."/>
            <person name="Haas B."/>
            <person name="Borodovsky M."/>
            <person name="Guigo R."/>
            <person name="Alvarado L."/>
            <person name="Berlin A."/>
            <person name="Borenstein D."/>
            <person name="Chen Z."/>
            <person name="Engels R."/>
            <person name="Freedman E."/>
            <person name="Gellesch M."/>
            <person name="Goldberg J."/>
            <person name="Griggs A."/>
            <person name="Gujja S."/>
            <person name="Heiman D."/>
            <person name="Hepburn T."/>
            <person name="Howarth C."/>
            <person name="Jen D."/>
            <person name="Larson L."/>
            <person name="Lewis B."/>
            <person name="Mehta T."/>
            <person name="Park D."/>
            <person name="Pearson M."/>
            <person name="Roberts A."/>
            <person name="Saif S."/>
            <person name="Shenoy N."/>
            <person name="Sisk P."/>
            <person name="Stolte C."/>
            <person name="Sykes S."/>
            <person name="Walk T."/>
            <person name="White J."/>
            <person name="Yandava C."/>
            <person name="Burger G."/>
            <person name="Gray M.W."/>
            <person name="Holland P.W.H."/>
            <person name="King N."/>
            <person name="Lang F.B.F."/>
            <person name="Roger A.J."/>
            <person name="Ruiz-Trillo I."/>
            <person name="Lander E."/>
            <person name="Nusbaum C."/>
        </authorList>
    </citation>
    <scope>NUCLEOTIDE SEQUENCE [LARGE SCALE GENOMIC DNA]</scope>
    <source>
        <strain evidence="3 4">ATCC 38327</strain>
    </source>
</reference>
<protein>
    <submittedName>
        <fullName evidence="3">Uncharacterized protein</fullName>
    </submittedName>
</protein>
<accession>A0A0L0SGB3</accession>
<evidence type="ECO:0000313" key="3">
    <source>
        <dbReference type="EMBL" id="KNE61469.1"/>
    </source>
</evidence>
<evidence type="ECO:0000259" key="2">
    <source>
        <dbReference type="Pfam" id="PF17184"/>
    </source>
</evidence>
<dbReference type="EMBL" id="GG745338">
    <property type="protein sequence ID" value="KNE61469.1"/>
    <property type="molecule type" value="Genomic_DNA"/>
</dbReference>
<dbReference type="PANTHER" id="PTHR31811:SF0">
    <property type="entry name" value="TRNA A64-2'-O-RIBOSYLPHOSPHATE TRANSFERASE"/>
    <property type="match status" value="1"/>
</dbReference>
<proteinExistence type="predicted"/>
<sequence length="446" mass="49701">MTAPTDALQRGHTDQTELAAVVSTSRTTTSQATRRLKRHTHQTYHILRSIDEDAKFVVHVADQLKLPIVANLRCGRWYSPPDLTHDTCYLKSTDGHYGKWDLPMRRLNLHLLKVLDEHQGVIIIDSTRRGKRFPDALTRTVPLWCAAMNALLDLPLGLCTLPSQVSASESAAMAAHLSSAILPRLRAAQIKLPARPAKSLRPLWISPSSTSLDRPDPAELDFIPVYCVCVSRVVEESDGYRGDNYVYIQGAADDEENWAQGLTPDLFWSHRAAFLASADSCDAQLASLSTLPTPRAVRDTGHASHLPGTPLWIGTRGAARRPWTDFTHVINCTNAEYAYDLAPRPEQYLYLNVHEGKKGQDQLLAAFPVVEAWFAKNVLGKQEEAKVLVHCNQGMDRSVTVALLLLVRYYRALVVPGDRVESRDVSKDDMRAALLFVTEHHPRARG</sequence>
<dbReference type="InterPro" id="IPR033421">
    <property type="entry name" value="Rit1_DUSP-like"/>
</dbReference>
<gene>
    <name evidence="3" type="ORF">AMAG_06289</name>
</gene>
<dbReference type="Gene3D" id="3.90.190.10">
    <property type="entry name" value="Protein tyrosine phosphatase superfamily"/>
    <property type="match status" value="1"/>
</dbReference>
<dbReference type="eggNOG" id="KOG2634">
    <property type="taxonomic scope" value="Eukaryota"/>
</dbReference>
<dbReference type="Pfam" id="PF04179">
    <property type="entry name" value="Init_tRNA_PT"/>
    <property type="match status" value="1"/>
</dbReference>
<organism evidence="3 4">
    <name type="scientific">Allomyces macrogynus (strain ATCC 38327)</name>
    <name type="common">Allomyces javanicus var. macrogynus</name>
    <dbReference type="NCBI Taxonomy" id="578462"/>
    <lineage>
        <taxon>Eukaryota</taxon>
        <taxon>Fungi</taxon>
        <taxon>Fungi incertae sedis</taxon>
        <taxon>Blastocladiomycota</taxon>
        <taxon>Blastocladiomycetes</taxon>
        <taxon>Blastocladiales</taxon>
        <taxon>Blastocladiaceae</taxon>
        <taxon>Allomyces</taxon>
    </lineage>
</organism>
<feature type="domain" description="Rit1 N-terminal" evidence="2">
    <location>
        <begin position="36"/>
        <end position="282"/>
    </location>
</feature>
<name>A0A0L0SGB3_ALLM3</name>
<dbReference type="GO" id="GO:0005737">
    <property type="term" value="C:cytoplasm"/>
    <property type="evidence" value="ECO:0007669"/>
    <property type="project" value="TreeGrafter"/>
</dbReference>
<dbReference type="Pfam" id="PF17184">
    <property type="entry name" value="Rit1_C"/>
    <property type="match status" value="1"/>
</dbReference>
<dbReference type="Proteomes" id="UP000054350">
    <property type="component" value="Unassembled WGS sequence"/>
</dbReference>
<dbReference type="AlphaFoldDB" id="A0A0L0SGB3"/>
<dbReference type="OrthoDB" id="45256at2759"/>
<feature type="domain" description="Rit1 DUSP-like" evidence="1">
    <location>
        <begin position="348"/>
        <end position="444"/>
    </location>
</feature>
<dbReference type="PANTHER" id="PTHR31811">
    <property type="entry name" value="TRNA A64-2'-O-RIBOSYLPHOSPHATE TRANSFERASE"/>
    <property type="match status" value="1"/>
</dbReference>
<dbReference type="GO" id="GO:0043399">
    <property type="term" value="F:tRNA adenosine(64)-2'-O-ribosylphosphate transferase activity"/>
    <property type="evidence" value="ECO:0007669"/>
    <property type="project" value="InterPro"/>
</dbReference>
<reference evidence="3 4" key="1">
    <citation type="submission" date="2009-11" db="EMBL/GenBank/DDBJ databases">
        <title>Annotation of Allomyces macrogynus ATCC 38327.</title>
        <authorList>
            <consortium name="The Broad Institute Genome Sequencing Platform"/>
            <person name="Russ C."/>
            <person name="Cuomo C."/>
            <person name="Burger G."/>
            <person name="Gray M.W."/>
            <person name="Holland P.W.H."/>
            <person name="King N."/>
            <person name="Lang F.B.F."/>
            <person name="Roger A.J."/>
            <person name="Ruiz-Trillo I."/>
            <person name="Young S.K."/>
            <person name="Zeng Q."/>
            <person name="Gargeya S."/>
            <person name="Fitzgerald M."/>
            <person name="Haas B."/>
            <person name="Abouelleil A."/>
            <person name="Alvarado L."/>
            <person name="Arachchi H.M."/>
            <person name="Berlin A."/>
            <person name="Chapman S.B."/>
            <person name="Gearin G."/>
            <person name="Goldberg J."/>
            <person name="Griggs A."/>
            <person name="Gujja S."/>
            <person name="Hansen M."/>
            <person name="Heiman D."/>
            <person name="Howarth C."/>
            <person name="Larimer J."/>
            <person name="Lui A."/>
            <person name="MacDonald P.J.P."/>
            <person name="McCowen C."/>
            <person name="Montmayeur A."/>
            <person name="Murphy C."/>
            <person name="Neiman D."/>
            <person name="Pearson M."/>
            <person name="Priest M."/>
            <person name="Roberts A."/>
            <person name="Saif S."/>
            <person name="Shea T."/>
            <person name="Sisk P."/>
            <person name="Stolte C."/>
            <person name="Sykes S."/>
            <person name="Wortman J."/>
            <person name="Nusbaum C."/>
            <person name="Birren B."/>
        </authorList>
    </citation>
    <scope>NUCLEOTIDE SEQUENCE [LARGE SCALE GENOMIC DNA]</scope>
    <source>
        <strain evidence="3 4">ATCC 38327</strain>
    </source>
</reference>
<evidence type="ECO:0000259" key="1">
    <source>
        <dbReference type="Pfam" id="PF04179"/>
    </source>
</evidence>
<dbReference type="STRING" id="578462.A0A0L0SGB3"/>
<keyword evidence="4" id="KW-1185">Reference proteome</keyword>
<dbReference type="SUPFAM" id="SSF52799">
    <property type="entry name" value="(Phosphotyrosine protein) phosphatases II"/>
    <property type="match status" value="1"/>
</dbReference>
<dbReference type="InterPro" id="IPR007306">
    <property type="entry name" value="Rit1"/>
</dbReference>
<dbReference type="InterPro" id="IPR029021">
    <property type="entry name" value="Prot-tyrosine_phosphatase-like"/>
</dbReference>
<evidence type="ECO:0000313" key="4">
    <source>
        <dbReference type="Proteomes" id="UP000054350"/>
    </source>
</evidence>
<dbReference type="GO" id="GO:0019988">
    <property type="term" value="P:charged-tRNA amino acid modification"/>
    <property type="evidence" value="ECO:0007669"/>
    <property type="project" value="InterPro"/>
</dbReference>
<dbReference type="InterPro" id="IPR033449">
    <property type="entry name" value="Rit1_N"/>
</dbReference>
<dbReference type="VEuPathDB" id="FungiDB:AMAG_06289"/>